<accession>A0A017RXQ3</accession>
<proteinExistence type="predicted"/>
<keyword evidence="3" id="KW-1185">Reference proteome</keyword>
<protein>
    <submittedName>
        <fullName evidence="2">Damage-inducible protein CinA</fullName>
    </submittedName>
</protein>
<feature type="domain" description="CinA C-terminal" evidence="1">
    <location>
        <begin position="12"/>
        <end position="162"/>
    </location>
</feature>
<dbReference type="Proteomes" id="UP000019681">
    <property type="component" value="Unassembled WGS sequence"/>
</dbReference>
<evidence type="ECO:0000259" key="1">
    <source>
        <dbReference type="Pfam" id="PF02464"/>
    </source>
</evidence>
<evidence type="ECO:0000313" key="3">
    <source>
        <dbReference type="Proteomes" id="UP000019681"/>
    </source>
</evidence>
<comment type="caution">
    <text evidence="2">The sequence shown here is derived from an EMBL/GenBank/DDBJ whole genome shotgun (WGS) entry which is preliminary data.</text>
</comment>
<evidence type="ECO:0000313" key="2">
    <source>
        <dbReference type="EMBL" id="EYE89179.1"/>
    </source>
</evidence>
<dbReference type="NCBIfam" id="TIGR00199">
    <property type="entry name" value="PncC_domain"/>
    <property type="match status" value="1"/>
</dbReference>
<dbReference type="AlphaFoldDB" id="A0A017RXQ3"/>
<dbReference type="STRING" id="1403537.Q428_03485"/>
<name>A0A017RXQ3_9CLOT</name>
<reference evidence="2 3" key="1">
    <citation type="journal article" date="2014" name="Genome Announc.">
        <title>Draft Genome Sequence of Fervidicella metallireducens Strain AeBT, an Iron-Reducing Thermoanaerobe from the Great Artesian Basin.</title>
        <authorList>
            <person name="Patel B.K."/>
        </authorList>
    </citation>
    <scope>NUCLEOTIDE SEQUENCE [LARGE SCALE GENOMIC DNA]</scope>
    <source>
        <strain evidence="2 3">AeB</strain>
    </source>
</reference>
<sequence length="166" mass="17918">MAGDFMLRYGKSIEEIIGELLIRKNLTISTAESCTGGLVAATLINYPGISSVFYEGAVTYSNESKIKRLNVKECTLKKYGAVSFQTAEEMAEGIAKSAGTDIGVSTTGIAGPGGGTEEKPVGLVYLGFYKNGVVKSKELRLNGDRNTIRKETVCKLLEWLMMELSD</sequence>
<dbReference type="OrthoDB" id="9801454at2"/>
<dbReference type="InterPro" id="IPR036653">
    <property type="entry name" value="CinA-like_C"/>
</dbReference>
<dbReference type="InterPro" id="IPR008136">
    <property type="entry name" value="CinA_C"/>
</dbReference>
<dbReference type="Pfam" id="PF02464">
    <property type="entry name" value="CinA"/>
    <property type="match status" value="1"/>
</dbReference>
<gene>
    <name evidence="2" type="ORF">Q428_03485</name>
</gene>
<dbReference type="EMBL" id="AZQP01000007">
    <property type="protein sequence ID" value="EYE89179.1"/>
    <property type="molecule type" value="Genomic_DNA"/>
</dbReference>
<dbReference type="SUPFAM" id="SSF142433">
    <property type="entry name" value="CinA-like"/>
    <property type="match status" value="1"/>
</dbReference>
<organism evidence="2 3">
    <name type="scientific">Fervidicella metallireducens AeB</name>
    <dbReference type="NCBI Taxonomy" id="1403537"/>
    <lineage>
        <taxon>Bacteria</taxon>
        <taxon>Bacillati</taxon>
        <taxon>Bacillota</taxon>
        <taxon>Clostridia</taxon>
        <taxon>Eubacteriales</taxon>
        <taxon>Clostridiaceae</taxon>
        <taxon>Fervidicella</taxon>
    </lineage>
</organism>
<dbReference type="Gene3D" id="3.90.950.20">
    <property type="entry name" value="CinA-like"/>
    <property type="match status" value="1"/>
</dbReference>